<organism evidence="1 2">
    <name type="scientific">Paracoccus alkenifer</name>
    <dbReference type="NCBI Taxonomy" id="65735"/>
    <lineage>
        <taxon>Bacteria</taxon>
        <taxon>Pseudomonadati</taxon>
        <taxon>Pseudomonadota</taxon>
        <taxon>Alphaproteobacteria</taxon>
        <taxon>Rhodobacterales</taxon>
        <taxon>Paracoccaceae</taxon>
        <taxon>Paracoccus</taxon>
    </lineage>
</organism>
<dbReference type="AlphaFoldDB" id="A0A1H6LXP0"/>
<reference evidence="2" key="1">
    <citation type="submission" date="2016-10" db="EMBL/GenBank/DDBJ databases">
        <authorList>
            <person name="Varghese N."/>
            <person name="Submissions S."/>
        </authorList>
    </citation>
    <scope>NUCLEOTIDE SEQUENCE [LARGE SCALE GENOMIC DNA]</scope>
    <source>
        <strain evidence="2">DSM 11593</strain>
    </source>
</reference>
<protein>
    <submittedName>
        <fullName evidence="1">Uncharacterized protein</fullName>
    </submittedName>
</protein>
<dbReference type="STRING" id="65735.SAMN04488075_1699"/>
<evidence type="ECO:0000313" key="1">
    <source>
        <dbReference type="EMBL" id="SEH89852.1"/>
    </source>
</evidence>
<dbReference type="RefSeq" id="WP_218139095.1">
    <property type="nucleotide sequence ID" value="NZ_FNXG01000002.1"/>
</dbReference>
<accession>A0A1H6LXP0</accession>
<name>A0A1H6LXP0_9RHOB</name>
<sequence>MTMDYVRKGKVDWTGDNPPLYLKTDPDGDWSTLAVFFRINGSDYGRGNMILVLQNPYDEQPGDAVRLCVTDNAPLARYLVDDFVRCFGLFRPAQTAIDALEIVDGATFRTEADYPRHVTEVAEFGGRKVELRWNDVGEMFAVAQPPADSQTGKHEMFSVFQPAGSASVTVDGKTLPGQTVERDFFDRRAQSAALAHSESWIRA</sequence>
<gene>
    <name evidence="1" type="ORF">SAMN04488075_1699</name>
</gene>
<dbReference type="Proteomes" id="UP000199125">
    <property type="component" value="Unassembled WGS sequence"/>
</dbReference>
<keyword evidence="2" id="KW-1185">Reference proteome</keyword>
<dbReference type="EMBL" id="FNXG01000002">
    <property type="protein sequence ID" value="SEH89852.1"/>
    <property type="molecule type" value="Genomic_DNA"/>
</dbReference>
<proteinExistence type="predicted"/>
<evidence type="ECO:0000313" key="2">
    <source>
        <dbReference type="Proteomes" id="UP000199125"/>
    </source>
</evidence>